<dbReference type="OrthoDB" id="2314520at2759"/>
<organism evidence="9 10">
    <name type="scientific">Acaulospora morrowiae</name>
    <dbReference type="NCBI Taxonomy" id="94023"/>
    <lineage>
        <taxon>Eukaryota</taxon>
        <taxon>Fungi</taxon>
        <taxon>Fungi incertae sedis</taxon>
        <taxon>Mucoromycota</taxon>
        <taxon>Glomeromycotina</taxon>
        <taxon>Glomeromycetes</taxon>
        <taxon>Diversisporales</taxon>
        <taxon>Acaulosporaceae</taxon>
        <taxon>Acaulospora</taxon>
    </lineage>
</organism>
<evidence type="ECO:0000313" key="9">
    <source>
        <dbReference type="EMBL" id="CAG8458459.1"/>
    </source>
</evidence>
<dbReference type="PANTHER" id="PTHR14865">
    <property type="entry name" value="CST COMPLEX SUBUNIT CTC1"/>
    <property type="match status" value="1"/>
</dbReference>
<comment type="subcellular location">
    <subcellularLocation>
        <location evidence="2">Chromosome</location>
        <location evidence="2">Telomere</location>
    </subcellularLocation>
    <subcellularLocation>
        <location evidence="1">Nucleus</location>
    </subcellularLocation>
</comment>
<dbReference type="GO" id="GO:0010833">
    <property type="term" value="P:telomere maintenance via telomere lengthening"/>
    <property type="evidence" value="ECO:0007669"/>
    <property type="project" value="TreeGrafter"/>
</dbReference>
<evidence type="ECO:0000313" key="10">
    <source>
        <dbReference type="Proteomes" id="UP000789342"/>
    </source>
</evidence>
<evidence type="ECO:0000256" key="4">
    <source>
        <dbReference type="ARBA" id="ARBA00016175"/>
    </source>
</evidence>
<evidence type="ECO:0000256" key="1">
    <source>
        <dbReference type="ARBA" id="ARBA00004123"/>
    </source>
</evidence>
<keyword evidence="8" id="KW-0539">Nucleus</keyword>
<dbReference type="GO" id="GO:0042162">
    <property type="term" value="F:telomeric DNA binding"/>
    <property type="evidence" value="ECO:0007669"/>
    <property type="project" value="TreeGrafter"/>
</dbReference>
<evidence type="ECO:0000256" key="3">
    <source>
        <dbReference type="ARBA" id="ARBA00006332"/>
    </source>
</evidence>
<dbReference type="PANTHER" id="PTHR14865:SF2">
    <property type="entry name" value="CST COMPLEX SUBUNIT CTC1"/>
    <property type="match status" value="1"/>
</dbReference>
<dbReference type="GO" id="GO:0045740">
    <property type="term" value="P:positive regulation of DNA replication"/>
    <property type="evidence" value="ECO:0007669"/>
    <property type="project" value="TreeGrafter"/>
</dbReference>
<accession>A0A9N8VRT2</accession>
<evidence type="ECO:0000256" key="5">
    <source>
        <dbReference type="ARBA" id="ARBA00022454"/>
    </source>
</evidence>
<dbReference type="Pfam" id="PF15489">
    <property type="entry name" value="CTC1"/>
    <property type="match status" value="2"/>
</dbReference>
<proteinExistence type="inferred from homology"/>
<name>A0A9N8VRT2_9GLOM</name>
<keyword evidence="10" id="KW-1185">Reference proteome</keyword>
<dbReference type="GO" id="GO:1990879">
    <property type="term" value="C:CST complex"/>
    <property type="evidence" value="ECO:0007669"/>
    <property type="project" value="TreeGrafter"/>
</dbReference>
<dbReference type="EMBL" id="CAJVPV010000472">
    <property type="protein sequence ID" value="CAG8458459.1"/>
    <property type="molecule type" value="Genomic_DNA"/>
</dbReference>
<keyword evidence="6" id="KW-0779">Telomere</keyword>
<dbReference type="AlphaFoldDB" id="A0A9N8VRT2"/>
<protein>
    <recommendedName>
        <fullName evidence="4">CST complex subunit CTC1</fullName>
    </recommendedName>
</protein>
<dbReference type="InterPro" id="IPR042617">
    <property type="entry name" value="CTC1-like"/>
</dbReference>
<reference evidence="9" key="1">
    <citation type="submission" date="2021-06" db="EMBL/GenBank/DDBJ databases">
        <authorList>
            <person name="Kallberg Y."/>
            <person name="Tangrot J."/>
            <person name="Rosling A."/>
        </authorList>
    </citation>
    <scope>NUCLEOTIDE SEQUENCE</scope>
    <source>
        <strain evidence="9">CL551</strain>
    </source>
</reference>
<keyword evidence="7" id="KW-0238">DNA-binding</keyword>
<gene>
    <name evidence="9" type="ORF">AMORRO_LOCUS1275</name>
</gene>
<comment type="similarity">
    <text evidence="3">Belongs to the CTC1 family.</text>
</comment>
<evidence type="ECO:0000256" key="8">
    <source>
        <dbReference type="ARBA" id="ARBA00023242"/>
    </source>
</evidence>
<dbReference type="GO" id="GO:0003697">
    <property type="term" value="F:single-stranded DNA binding"/>
    <property type="evidence" value="ECO:0007669"/>
    <property type="project" value="InterPro"/>
</dbReference>
<evidence type="ECO:0000256" key="6">
    <source>
        <dbReference type="ARBA" id="ARBA00022895"/>
    </source>
</evidence>
<evidence type="ECO:0000256" key="7">
    <source>
        <dbReference type="ARBA" id="ARBA00023125"/>
    </source>
</evidence>
<comment type="caution">
    <text evidence="9">The sequence shown here is derived from an EMBL/GenBank/DDBJ whole genome shotgun (WGS) entry which is preliminary data.</text>
</comment>
<dbReference type="InterPro" id="IPR029156">
    <property type="entry name" value="CTC1"/>
</dbReference>
<sequence length="1038" mass="119004">MAVCTISRLLAFGCSKTLPERKLVGTFEVVKSEDSEFPISTIIFNDTTGKLACHFDNFQPCWLSKRIAVTKWNFILNRLPNGRISSMYLEVMEVEMDDESFMNVKTGSDQALLERFLPRSPATISRQHEDTHLIGKVHIKSILHQEEDNSVNFLLTLVSNLDEDSHVHVLFSKNDSVEHYVSIIVGKTYLLANLKMHKRTSSMDFVYEFSPTSSAIFHIEDKHAVDYLESSNLSAPHDSRLDKVECVLENPIDMDHDHTPFFTYKGTITCIIDNVLGVFVLDSRYILHLSQYPSYNYLSLPYRMGVTLLLYNIHAVPMKLDRDIWKLSLRKNCPRFDEIKIIFVACFCSTIQISKFPSINFYCDVITPRVVSKFSLFLDNELFNLTDLLWVQKVYYEISEKFPNKFDDITLLGNPLDRIKISLLSKLFQRYRIYDRCRRWPEDFFSHRFSCNVCRPSNVCPIKFISLAELLRVIERIELPPNIFDGIENCYAFRVVSQSEIRLDSVHLMGILEGNINGELQLKDHTGQILAINISSIQRIQTYHLDSVWVIPEYEIVVERPGKAYIRFAIDKCFCFFAKPSAFPSDLSRCLFRVLHIHPTKVDYASEGKPPKVGFKMHLDVYPIETDSHANRDMQACASIVQLKSHLEELSITNESSKEVTYFHLSGDFLRFLPAIHIGSTYELACISALEKSDKNEFSMKNINAAKIRSIQMGPESTIYKDLLDREFGSALDGAAKNIHQVSSIISMRGLLLSKEFRATATLPKFIGQPFRKGVSSQRDTSLLLRVRDLHTKDVVDVYLISTTRYIVPLGIVPGQPLVLRQIIAKTSELGNVYCCSLPTTHISLAGFPKDGHTVLQELESTKLVDLHDISVRAISRVHCTITRIIHLTVQLICEICEQVYYENTCPNGCTLFPPKFRAEGRFEIKDGTSKAIVLAKDEHLLRGFLKLNDQRYQKIYKDATRKKIYYPDKNDKNNLLNQVCTGSIGREIILYCRPISQHLKKSDFPDQMELSVAGVEEVRPELEAFKYLQSLKKFYNA</sequence>
<keyword evidence="5" id="KW-0158">Chromosome</keyword>
<dbReference type="Proteomes" id="UP000789342">
    <property type="component" value="Unassembled WGS sequence"/>
</dbReference>
<evidence type="ECO:0000256" key="2">
    <source>
        <dbReference type="ARBA" id="ARBA00004574"/>
    </source>
</evidence>